<feature type="domain" description="Smf/DprA SLOG" evidence="2">
    <location>
        <begin position="81"/>
        <end position="286"/>
    </location>
</feature>
<dbReference type="SUPFAM" id="SSF47781">
    <property type="entry name" value="RuvA domain 2-like"/>
    <property type="match status" value="1"/>
</dbReference>
<keyword evidence="5" id="KW-1185">Reference proteome</keyword>
<comment type="caution">
    <text evidence="4">The sequence shown here is derived from an EMBL/GenBank/DDBJ whole genome shotgun (WGS) entry which is preliminary data.</text>
</comment>
<reference evidence="4 5" key="1">
    <citation type="submission" date="2018-07" db="EMBL/GenBank/DDBJ databases">
        <title>Genomic Encyclopedia of Type Strains, Phase III (KMG-III): the genomes of soil and plant-associated and newly described type strains.</title>
        <authorList>
            <person name="Whitman W."/>
        </authorList>
    </citation>
    <scope>NUCLEOTIDE SEQUENCE [LARGE SCALE GENOMIC DNA]</scope>
    <source>
        <strain evidence="4 5">CECT 7958</strain>
    </source>
</reference>
<dbReference type="Pfam" id="PF17782">
    <property type="entry name" value="WHD_DprA"/>
    <property type="match status" value="1"/>
</dbReference>
<evidence type="ECO:0000313" key="4">
    <source>
        <dbReference type="EMBL" id="RCW93523.1"/>
    </source>
</evidence>
<protein>
    <submittedName>
        <fullName evidence="4">DNA processing protein</fullName>
    </submittedName>
</protein>
<dbReference type="AlphaFoldDB" id="A0A368ZNL8"/>
<feature type="domain" description="DprA winged helix" evidence="3">
    <location>
        <begin position="309"/>
        <end position="362"/>
    </location>
</feature>
<dbReference type="Pfam" id="PF14520">
    <property type="entry name" value="HHH_5"/>
    <property type="match status" value="1"/>
</dbReference>
<dbReference type="PANTHER" id="PTHR43022:SF1">
    <property type="entry name" value="PROTEIN SMF"/>
    <property type="match status" value="1"/>
</dbReference>
<dbReference type="InterPro" id="IPR010994">
    <property type="entry name" value="RuvA_2-like"/>
</dbReference>
<organism evidence="4 5">
    <name type="scientific">Winogradskyella arenosi</name>
    <dbReference type="NCBI Taxonomy" id="533325"/>
    <lineage>
        <taxon>Bacteria</taxon>
        <taxon>Pseudomonadati</taxon>
        <taxon>Bacteroidota</taxon>
        <taxon>Flavobacteriia</taxon>
        <taxon>Flavobacteriales</taxon>
        <taxon>Flavobacteriaceae</taxon>
        <taxon>Winogradskyella</taxon>
    </lineage>
</organism>
<dbReference type="Gene3D" id="3.40.50.450">
    <property type="match status" value="1"/>
</dbReference>
<dbReference type="NCBIfam" id="TIGR00732">
    <property type="entry name" value="dprA"/>
    <property type="match status" value="1"/>
</dbReference>
<dbReference type="PANTHER" id="PTHR43022">
    <property type="entry name" value="PROTEIN SMF"/>
    <property type="match status" value="1"/>
</dbReference>
<evidence type="ECO:0000259" key="2">
    <source>
        <dbReference type="Pfam" id="PF02481"/>
    </source>
</evidence>
<dbReference type="InterPro" id="IPR057666">
    <property type="entry name" value="DrpA_SLOG"/>
</dbReference>
<dbReference type="SUPFAM" id="SSF102405">
    <property type="entry name" value="MCP/YpsA-like"/>
    <property type="match status" value="1"/>
</dbReference>
<sequence length="369" mass="40759">MTDQELIYALALQHIPKIGSTTAKKLIKHCGSPEAVLKEKPSTLLKIDGIGALTAKGIADRHHIGDAEQELKFIKQHNIKVLYFTEDHYPERLKHCIDGPVVLFQSGAINIKNQRIISIVGARKITTHGIAFCEKLVENLAPYNPIIVSGFAYGTDITAQKAAVKHNLQTIGCLAHGLNQIYPKVHKKYVAAVEAHGGFFTDFWSTDTFDRNNFLKRNRIIAGLSEATLVIESAEKGGSLVTADIANSYNREVFAVPGRTTDSQSVGCNNLIKSQQAHLLSTPLDVPYMLNWELEADKKAPVQTQLFVTLTPNEQMVFDYLKVNDKSSLDHIALACGIPTYKLASLLLNLELKDLVRPLPGKLFQLIAK</sequence>
<dbReference type="Pfam" id="PF02481">
    <property type="entry name" value="DNA_processg_A"/>
    <property type="match status" value="1"/>
</dbReference>
<dbReference type="Gene3D" id="1.10.10.10">
    <property type="entry name" value="Winged helix-like DNA-binding domain superfamily/Winged helix DNA-binding domain"/>
    <property type="match status" value="1"/>
</dbReference>
<dbReference type="GO" id="GO:0006281">
    <property type="term" value="P:DNA repair"/>
    <property type="evidence" value="ECO:0007669"/>
    <property type="project" value="UniProtKB-KW"/>
</dbReference>
<proteinExistence type="inferred from homology"/>
<dbReference type="GO" id="GO:0009294">
    <property type="term" value="P:DNA-mediated transformation"/>
    <property type="evidence" value="ECO:0007669"/>
    <property type="project" value="InterPro"/>
</dbReference>
<dbReference type="OrthoDB" id="9785707at2"/>
<dbReference type="InterPro" id="IPR003488">
    <property type="entry name" value="DprA"/>
</dbReference>
<gene>
    <name evidence="4" type="ORF">DFQ08_101318</name>
</gene>
<dbReference type="InterPro" id="IPR036388">
    <property type="entry name" value="WH-like_DNA-bd_sf"/>
</dbReference>
<name>A0A368ZNL8_9FLAO</name>
<dbReference type="InterPro" id="IPR041614">
    <property type="entry name" value="DprA_WH"/>
</dbReference>
<dbReference type="Proteomes" id="UP000253436">
    <property type="component" value="Unassembled WGS sequence"/>
</dbReference>
<evidence type="ECO:0000313" key="5">
    <source>
        <dbReference type="Proteomes" id="UP000253436"/>
    </source>
</evidence>
<dbReference type="RefSeq" id="WP_114308040.1">
    <property type="nucleotide sequence ID" value="NZ_QPJO01000001.1"/>
</dbReference>
<evidence type="ECO:0000259" key="3">
    <source>
        <dbReference type="Pfam" id="PF17782"/>
    </source>
</evidence>
<evidence type="ECO:0000256" key="1">
    <source>
        <dbReference type="ARBA" id="ARBA00006525"/>
    </source>
</evidence>
<comment type="similarity">
    <text evidence="1">Belongs to the DprA/Smf family.</text>
</comment>
<accession>A0A368ZNL8</accession>
<dbReference type="EMBL" id="QPJO01000001">
    <property type="protein sequence ID" value="RCW93523.1"/>
    <property type="molecule type" value="Genomic_DNA"/>
</dbReference>